<dbReference type="InterPro" id="IPR011013">
    <property type="entry name" value="Gal_mutarotase_sf_dom"/>
</dbReference>
<dbReference type="GO" id="GO:0030246">
    <property type="term" value="F:carbohydrate binding"/>
    <property type="evidence" value="ECO:0007669"/>
    <property type="project" value="InterPro"/>
</dbReference>
<name>D2R5D2_PIRSD</name>
<dbReference type="Gene3D" id="2.70.98.10">
    <property type="match status" value="1"/>
</dbReference>
<dbReference type="GO" id="GO:0005975">
    <property type="term" value="P:carbohydrate metabolic process"/>
    <property type="evidence" value="ECO:0007669"/>
    <property type="project" value="InterPro"/>
</dbReference>
<dbReference type="eggNOG" id="COG2017">
    <property type="taxonomic scope" value="Bacteria"/>
</dbReference>
<evidence type="ECO:0008006" key="3">
    <source>
        <dbReference type="Google" id="ProtNLM"/>
    </source>
</evidence>
<dbReference type="AlphaFoldDB" id="D2R5D2"/>
<dbReference type="STRING" id="530564.Psta_0705"/>
<dbReference type="OrthoDB" id="6183686at2"/>
<dbReference type="Proteomes" id="UP000001887">
    <property type="component" value="Chromosome"/>
</dbReference>
<dbReference type="GO" id="GO:0003824">
    <property type="term" value="F:catalytic activity"/>
    <property type="evidence" value="ECO:0007669"/>
    <property type="project" value="InterPro"/>
</dbReference>
<evidence type="ECO:0000313" key="1">
    <source>
        <dbReference type="EMBL" id="ADB15391.1"/>
    </source>
</evidence>
<protein>
    <recommendedName>
        <fullName evidence="3">DUF4432 domain-containing protein</fullName>
    </recommendedName>
</protein>
<dbReference type="EMBL" id="CP001848">
    <property type="protein sequence ID" value="ADB15391.1"/>
    <property type="molecule type" value="Genomic_DNA"/>
</dbReference>
<gene>
    <name evidence="1" type="ordered locus">Psta_0705</name>
</gene>
<reference evidence="1 2" key="1">
    <citation type="journal article" date="2009" name="Stand. Genomic Sci.">
        <title>Complete genome sequence of Pirellula staleyi type strain (ATCC 27377).</title>
        <authorList>
            <person name="Clum A."/>
            <person name="Tindall B.J."/>
            <person name="Sikorski J."/>
            <person name="Ivanova N."/>
            <person name="Mavrommatis K."/>
            <person name="Lucas S."/>
            <person name="Glavina del Rio T."/>
            <person name="Nolan M."/>
            <person name="Chen F."/>
            <person name="Tice H."/>
            <person name="Pitluck S."/>
            <person name="Cheng J.F."/>
            <person name="Chertkov O."/>
            <person name="Brettin T."/>
            <person name="Han C."/>
            <person name="Detter J.C."/>
            <person name="Kuske C."/>
            <person name="Bruce D."/>
            <person name="Goodwin L."/>
            <person name="Ovchinikova G."/>
            <person name="Pati A."/>
            <person name="Mikhailova N."/>
            <person name="Chen A."/>
            <person name="Palaniappan K."/>
            <person name="Land M."/>
            <person name="Hauser L."/>
            <person name="Chang Y.J."/>
            <person name="Jeffries C.D."/>
            <person name="Chain P."/>
            <person name="Rohde M."/>
            <person name="Goker M."/>
            <person name="Bristow J."/>
            <person name="Eisen J.A."/>
            <person name="Markowitz V."/>
            <person name="Hugenholtz P."/>
            <person name="Kyrpides N.C."/>
            <person name="Klenk H.P."/>
            <person name="Lapidus A."/>
        </authorList>
    </citation>
    <scope>NUCLEOTIDE SEQUENCE [LARGE SCALE GENOMIC DNA]</scope>
    <source>
        <strain evidence="2">ATCC 27377 / DSM 6068 / ICPB 4128</strain>
    </source>
</reference>
<dbReference type="InterPro" id="IPR014718">
    <property type="entry name" value="GH-type_carb-bd"/>
</dbReference>
<dbReference type="SUPFAM" id="SSF74650">
    <property type="entry name" value="Galactose mutarotase-like"/>
    <property type="match status" value="1"/>
</dbReference>
<sequence>MAVRTWKLIDRHSNLLRRAEQFSVQASDVGLGEGRFYALGHALQSGSSAGVDMLEISNGAITVELLPTRGMGIRRAWSSTPSGVAIFGWESPVRGPVHPALVDLGEPSGLGWLDGFDELLVRCGLESNGAPEFDETTGRLKYPLHGRIANKPAHELTLTIDTDKEEITLVGVVEEARFHFLKLRLTTTMTLKLGSHQIAIRDEIENLSSAPAEAQMLYHVNFGLPLLDAGSQVMAPVKTLVPRNPHAASGLKSWNSYLAPQTGYEEMVYFLEMHGTEHSVTEVLLKNAHSTRGASLIYKTSELPCFSLWKDTGSAVDGYVTGLEPGTNYPNPRSFEGKHNRVMKLAPLEKKSLHLTLELHTTEKSIAAAEARIAKLQAGKETKIHDAPLADWCA</sequence>
<dbReference type="KEGG" id="psl:Psta_0705"/>
<dbReference type="CDD" id="cd09023">
    <property type="entry name" value="Aldose_epim_Ec_c4013"/>
    <property type="match status" value="1"/>
</dbReference>
<organism evidence="1 2">
    <name type="scientific">Pirellula staleyi (strain ATCC 27377 / DSM 6068 / ICPB 4128)</name>
    <name type="common">Pirella staleyi</name>
    <dbReference type="NCBI Taxonomy" id="530564"/>
    <lineage>
        <taxon>Bacteria</taxon>
        <taxon>Pseudomonadati</taxon>
        <taxon>Planctomycetota</taxon>
        <taxon>Planctomycetia</taxon>
        <taxon>Pirellulales</taxon>
        <taxon>Pirellulaceae</taxon>
        <taxon>Pirellula</taxon>
    </lineage>
</organism>
<keyword evidence="2" id="KW-1185">Reference proteome</keyword>
<evidence type="ECO:0000313" key="2">
    <source>
        <dbReference type="Proteomes" id="UP000001887"/>
    </source>
</evidence>
<dbReference type="InterPro" id="IPR027839">
    <property type="entry name" value="DUF4432"/>
</dbReference>
<proteinExistence type="predicted"/>
<dbReference type="Pfam" id="PF14486">
    <property type="entry name" value="DUF4432"/>
    <property type="match status" value="1"/>
</dbReference>
<accession>D2R5D2</accession>
<dbReference type="HOGENOM" id="CLU_056939_0_0_0"/>